<sequence>MTNKTYSTIIFDFDGTIADSLHLMIDIFNSMVHKFHAEPIGIEQIEYLRSLTIKELIHELKIPILLIPEFLFIGKRMMKRRIDELEPITGISHLIEKLSKKYTLGILTSNDAETVEEFLLQHDLNHFKWIHSETSLFGKDKAIRKRLKLEHLIHREVLYIGDEIRDVESCKKVGIDVVSVAWGLNSHTLLESSEPTYIVDEPAELETILLKD</sequence>
<dbReference type="SUPFAM" id="SSF56784">
    <property type="entry name" value="HAD-like"/>
    <property type="match status" value="1"/>
</dbReference>
<name>A0A2M7U0J8_9BACT</name>
<dbReference type="SFLD" id="SFLDS00003">
    <property type="entry name" value="Haloacid_Dehalogenase"/>
    <property type="match status" value="1"/>
</dbReference>
<dbReference type="InterPro" id="IPR023198">
    <property type="entry name" value="PGP-like_dom2"/>
</dbReference>
<dbReference type="SFLD" id="SFLDG01129">
    <property type="entry name" value="C1.5:_HAD__Beta-PGM__Phosphata"/>
    <property type="match status" value="1"/>
</dbReference>
<dbReference type="GO" id="GO:0008967">
    <property type="term" value="F:phosphoglycolate phosphatase activity"/>
    <property type="evidence" value="ECO:0007669"/>
    <property type="project" value="TreeGrafter"/>
</dbReference>
<dbReference type="Gene3D" id="3.40.50.1000">
    <property type="entry name" value="HAD superfamily/HAD-like"/>
    <property type="match status" value="1"/>
</dbReference>
<comment type="caution">
    <text evidence="1">The sequence shown here is derived from an EMBL/GenBank/DDBJ whole genome shotgun (WGS) entry which is preliminary data.</text>
</comment>
<dbReference type="InterPro" id="IPR041492">
    <property type="entry name" value="HAD_2"/>
</dbReference>
<dbReference type="Proteomes" id="UP000228503">
    <property type="component" value="Unassembled WGS sequence"/>
</dbReference>
<organism evidence="1 2">
    <name type="scientific">Candidatus Roizmanbacteria bacterium CG_4_10_14_0_2_um_filter_39_13</name>
    <dbReference type="NCBI Taxonomy" id="1974825"/>
    <lineage>
        <taxon>Bacteria</taxon>
        <taxon>Candidatus Roizmaniibacteriota</taxon>
    </lineage>
</organism>
<protein>
    <submittedName>
        <fullName evidence="1">Carotenoid oxygenase</fullName>
    </submittedName>
</protein>
<dbReference type="GO" id="GO:0006281">
    <property type="term" value="P:DNA repair"/>
    <property type="evidence" value="ECO:0007669"/>
    <property type="project" value="TreeGrafter"/>
</dbReference>
<dbReference type="Pfam" id="PF13419">
    <property type="entry name" value="HAD_2"/>
    <property type="match status" value="1"/>
</dbReference>
<proteinExistence type="predicted"/>
<dbReference type="Gene3D" id="1.10.150.240">
    <property type="entry name" value="Putative phosphatase, domain 2"/>
    <property type="match status" value="1"/>
</dbReference>
<reference evidence="2" key="1">
    <citation type="submission" date="2017-09" db="EMBL/GenBank/DDBJ databases">
        <title>Depth-based differentiation of microbial function through sediment-hosted aquifers and enrichment of novel symbionts in the deep terrestrial subsurface.</title>
        <authorList>
            <person name="Probst A.J."/>
            <person name="Ladd B."/>
            <person name="Jarett J.K."/>
            <person name="Geller-Mcgrath D.E."/>
            <person name="Sieber C.M.K."/>
            <person name="Emerson J.B."/>
            <person name="Anantharaman K."/>
            <person name="Thomas B.C."/>
            <person name="Malmstrom R."/>
            <person name="Stieglmeier M."/>
            <person name="Klingl A."/>
            <person name="Woyke T."/>
            <person name="Ryan C.M."/>
            <person name="Banfield J.F."/>
        </authorList>
    </citation>
    <scope>NUCLEOTIDE SEQUENCE [LARGE SCALE GENOMIC DNA]</scope>
</reference>
<evidence type="ECO:0000313" key="2">
    <source>
        <dbReference type="Proteomes" id="UP000228503"/>
    </source>
</evidence>
<dbReference type="InterPro" id="IPR050155">
    <property type="entry name" value="HAD-like_hydrolase_sf"/>
</dbReference>
<evidence type="ECO:0000313" key="1">
    <source>
        <dbReference type="EMBL" id="PIZ63432.1"/>
    </source>
</evidence>
<dbReference type="InterPro" id="IPR006439">
    <property type="entry name" value="HAD-SF_hydro_IA"/>
</dbReference>
<dbReference type="GO" id="GO:0005829">
    <property type="term" value="C:cytosol"/>
    <property type="evidence" value="ECO:0007669"/>
    <property type="project" value="TreeGrafter"/>
</dbReference>
<dbReference type="PANTHER" id="PTHR43434">
    <property type="entry name" value="PHOSPHOGLYCOLATE PHOSPHATASE"/>
    <property type="match status" value="1"/>
</dbReference>
<dbReference type="InterPro" id="IPR023214">
    <property type="entry name" value="HAD_sf"/>
</dbReference>
<gene>
    <name evidence="1" type="ORF">COY16_02035</name>
</gene>
<dbReference type="AlphaFoldDB" id="A0A2M7U0J8"/>
<dbReference type="InterPro" id="IPR036412">
    <property type="entry name" value="HAD-like_sf"/>
</dbReference>
<dbReference type="PANTHER" id="PTHR43434:SF13">
    <property type="entry name" value="PHOSPHOGLYCOLATE PHOSPHATASE"/>
    <property type="match status" value="1"/>
</dbReference>
<dbReference type="NCBIfam" id="TIGR01549">
    <property type="entry name" value="HAD-SF-IA-v1"/>
    <property type="match status" value="1"/>
</dbReference>
<accession>A0A2M7U0J8</accession>
<dbReference type="EMBL" id="PFOB01000022">
    <property type="protein sequence ID" value="PIZ63432.1"/>
    <property type="molecule type" value="Genomic_DNA"/>
</dbReference>